<keyword evidence="3" id="KW-1185">Reference proteome</keyword>
<evidence type="ECO:0000256" key="1">
    <source>
        <dbReference type="SAM" id="MobiDB-lite"/>
    </source>
</evidence>
<feature type="region of interest" description="Disordered" evidence="1">
    <location>
        <begin position="29"/>
        <end position="51"/>
    </location>
</feature>
<protein>
    <submittedName>
        <fullName evidence="2">1444_t:CDS:1</fullName>
    </submittedName>
</protein>
<dbReference type="AlphaFoldDB" id="A0A9N9IPM3"/>
<accession>A0A9N9IPM3</accession>
<evidence type="ECO:0000313" key="3">
    <source>
        <dbReference type="Proteomes" id="UP000789759"/>
    </source>
</evidence>
<comment type="caution">
    <text evidence="2">The sequence shown here is derived from an EMBL/GenBank/DDBJ whole genome shotgun (WGS) entry which is preliminary data.</text>
</comment>
<organism evidence="2 3">
    <name type="scientific">Cetraspora pellucida</name>
    <dbReference type="NCBI Taxonomy" id="1433469"/>
    <lineage>
        <taxon>Eukaryota</taxon>
        <taxon>Fungi</taxon>
        <taxon>Fungi incertae sedis</taxon>
        <taxon>Mucoromycota</taxon>
        <taxon>Glomeromycotina</taxon>
        <taxon>Glomeromycetes</taxon>
        <taxon>Diversisporales</taxon>
        <taxon>Gigasporaceae</taxon>
        <taxon>Cetraspora</taxon>
    </lineage>
</organism>
<reference evidence="2" key="1">
    <citation type="submission" date="2021-06" db="EMBL/GenBank/DDBJ databases">
        <authorList>
            <person name="Kallberg Y."/>
            <person name="Tangrot J."/>
            <person name="Rosling A."/>
        </authorList>
    </citation>
    <scope>NUCLEOTIDE SEQUENCE</scope>
    <source>
        <strain evidence="2">FL966</strain>
    </source>
</reference>
<sequence>FAPKIQEGETINIYLDLIYGPLVSDDELKNNDNSDSSFTSNNNDISIAKTQ</sequence>
<proteinExistence type="predicted"/>
<name>A0A9N9IPM3_9GLOM</name>
<feature type="compositionally biased region" description="Low complexity" evidence="1">
    <location>
        <begin position="33"/>
        <end position="51"/>
    </location>
</feature>
<feature type="non-terminal residue" evidence="2">
    <location>
        <position position="1"/>
    </location>
</feature>
<dbReference type="EMBL" id="CAJVQA010016221">
    <property type="protein sequence ID" value="CAG8741763.1"/>
    <property type="molecule type" value="Genomic_DNA"/>
</dbReference>
<gene>
    <name evidence="2" type="ORF">CPELLU_LOCUS14130</name>
</gene>
<evidence type="ECO:0000313" key="2">
    <source>
        <dbReference type="EMBL" id="CAG8741763.1"/>
    </source>
</evidence>
<dbReference type="Proteomes" id="UP000789759">
    <property type="component" value="Unassembled WGS sequence"/>
</dbReference>